<dbReference type="Proteomes" id="UP000218263">
    <property type="component" value="Chromosome"/>
</dbReference>
<comment type="similarity">
    <text evidence="1">Belongs to the universal stress protein A family.</text>
</comment>
<reference evidence="2 3" key="1">
    <citation type="submission" date="2015-12" db="EMBL/GenBank/DDBJ databases">
        <title>Genome sequence of Mucilaginibacter gotjawali.</title>
        <authorList>
            <person name="Lee J.S."/>
            <person name="Lee K.C."/>
            <person name="Kim K.K."/>
            <person name="Lee B.W."/>
        </authorList>
    </citation>
    <scope>NUCLEOTIDE SEQUENCE [LARGE SCALE GENOMIC DNA]</scope>
    <source>
        <strain evidence="2 3">SA3-7</strain>
    </source>
</reference>
<dbReference type="InterPro" id="IPR014729">
    <property type="entry name" value="Rossmann-like_a/b/a_fold"/>
</dbReference>
<evidence type="ECO:0000313" key="2">
    <source>
        <dbReference type="EMBL" id="BAU53836.1"/>
    </source>
</evidence>
<gene>
    <name evidence="2" type="ORF">MgSA37_02007</name>
</gene>
<dbReference type="PRINTS" id="PR01438">
    <property type="entry name" value="UNVRSLSTRESS"/>
</dbReference>
<dbReference type="InterPro" id="IPR006015">
    <property type="entry name" value="Universal_stress_UspA"/>
</dbReference>
<dbReference type="SUPFAM" id="SSF52402">
    <property type="entry name" value="Adenine nucleotide alpha hydrolases-like"/>
    <property type="match status" value="2"/>
</dbReference>
<dbReference type="Gene3D" id="3.40.50.620">
    <property type="entry name" value="HUPs"/>
    <property type="match status" value="2"/>
</dbReference>
<dbReference type="KEGG" id="mgot:MgSA37_02007"/>
<dbReference type="InterPro" id="IPR006016">
    <property type="entry name" value="UspA"/>
</dbReference>
<name>A0A0X8X1B8_9SPHI</name>
<sequence length="286" mass="32611">MKTLLIATDFSARARHAAEYANKLAVQLRANLVLCNAFIVPAEVPEAGLVTWPMMEYEEMLKDSEEELKVLRAALEKQNNDTDFRPSIQCENDVGAVTAVINDIVEHQSIQLVVMATHGNNGLSQFLVGNHTRRMIDETICPLLLVPETAQIKSVKKIAFATDFLHHEKDLETIYKLIELIRPLNAELLITHILDEKEHSPEFKQWLDHFLVELSNKADYPNIYYRVVKNDNPERGLEWLCEHGHVDMLAMVHRGHNILEKIFTGSHTQKMAGHSTIPLLVIPERK</sequence>
<keyword evidence="3" id="KW-1185">Reference proteome</keyword>
<dbReference type="PANTHER" id="PTHR46268:SF6">
    <property type="entry name" value="UNIVERSAL STRESS PROTEIN UP12"/>
    <property type="match status" value="1"/>
</dbReference>
<dbReference type="PANTHER" id="PTHR46268">
    <property type="entry name" value="STRESS RESPONSE PROTEIN NHAX"/>
    <property type="match status" value="1"/>
</dbReference>
<protein>
    <submittedName>
        <fullName evidence="2">Universal stress protein UspE</fullName>
    </submittedName>
</protein>
<dbReference type="RefSeq" id="WP_096351545.1">
    <property type="nucleotide sequence ID" value="NZ_AP017313.1"/>
</dbReference>
<dbReference type="AlphaFoldDB" id="A0A0X8X1B8"/>
<dbReference type="EMBL" id="AP017313">
    <property type="protein sequence ID" value="BAU53836.1"/>
    <property type="molecule type" value="Genomic_DNA"/>
</dbReference>
<dbReference type="Pfam" id="PF00582">
    <property type="entry name" value="Usp"/>
    <property type="match status" value="2"/>
</dbReference>
<dbReference type="CDD" id="cd00293">
    <property type="entry name" value="USP-like"/>
    <property type="match status" value="2"/>
</dbReference>
<evidence type="ECO:0000256" key="1">
    <source>
        <dbReference type="ARBA" id="ARBA00008791"/>
    </source>
</evidence>
<proteinExistence type="inferred from homology"/>
<dbReference type="OrthoDB" id="9788959at2"/>
<accession>A0A0X8X1B8</accession>
<organism evidence="2 3">
    <name type="scientific">Mucilaginibacter gotjawali</name>
    <dbReference type="NCBI Taxonomy" id="1550579"/>
    <lineage>
        <taxon>Bacteria</taxon>
        <taxon>Pseudomonadati</taxon>
        <taxon>Bacteroidota</taxon>
        <taxon>Sphingobacteriia</taxon>
        <taxon>Sphingobacteriales</taxon>
        <taxon>Sphingobacteriaceae</taxon>
        <taxon>Mucilaginibacter</taxon>
    </lineage>
</organism>
<evidence type="ECO:0000313" key="3">
    <source>
        <dbReference type="Proteomes" id="UP000218263"/>
    </source>
</evidence>